<protein>
    <recommendedName>
        <fullName evidence="2">E3 ubiquitin ligase UBR4 C-terminal domain-containing protein</fullName>
    </recommendedName>
</protein>
<organism evidence="3 4">
    <name type="scientific">Xenopus laevis</name>
    <name type="common">African clawed frog</name>
    <dbReference type="NCBI Taxonomy" id="8355"/>
    <lineage>
        <taxon>Eukaryota</taxon>
        <taxon>Metazoa</taxon>
        <taxon>Chordata</taxon>
        <taxon>Craniata</taxon>
        <taxon>Vertebrata</taxon>
        <taxon>Euteleostomi</taxon>
        <taxon>Amphibia</taxon>
        <taxon>Batrachia</taxon>
        <taxon>Anura</taxon>
        <taxon>Pipoidea</taxon>
        <taxon>Pipidae</taxon>
        <taxon>Xenopodinae</taxon>
        <taxon>Xenopus</taxon>
        <taxon>Xenopus</taxon>
    </lineage>
</organism>
<keyword evidence="1" id="KW-0479">Metal-binding</keyword>
<dbReference type="OMA" id="DICDPEG"/>
<evidence type="ECO:0000313" key="4">
    <source>
        <dbReference type="Proteomes" id="UP000694892"/>
    </source>
</evidence>
<dbReference type="InterPro" id="IPR045189">
    <property type="entry name" value="UBR4-like"/>
</dbReference>
<dbReference type="GO" id="GO:0005829">
    <property type="term" value="C:cytosol"/>
    <property type="evidence" value="ECO:0007669"/>
    <property type="project" value="TreeGrafter"/>
</dbReference>
<evidence type="ECO:0000313" key="3">
    <source>
        <dbReference type="EMBL" id="OCT73436.1"/>
    </source>
</evidence>
<keyword evidence="1" id="KW-0863">Zinc-finger</keyword>
<name>A0A974CJM5_XENLA</name>
<keyword evidence="1" id="KW-0862">Zinc</keyword>
<accession>A0A974CJM5</accession>
<dbReference type="GO" id="GO:0008270">
    <property type="term" value="F:zinc ion binding"/>
    <property type="evidence" value="ECO:0007669"/>
    <property type="project" value="UniProtKB-KW"/>
</dbReference>
<dbReference type="Pfam" id="PF13764">
    <property type="entry name" value="E3_UbLigase_R4"/>
    <property type="match status" value="1"/>
</dbReference>
<dbReference type="PANTHER" id="PTHR21725:SF1">
    <property type="entry name" value="E3 UBIQUITIN-PROTEIN LIGASE UBR4"/>
    <property type="match status" value="1"/>
</dbReference>
<dbReference type="PROSITE" id="PS52043">
    <property type="entry name" value="UBR4_E3"/>
    <property type="match status" value="1"/>
</dbReference>
<gene>
    <name evidence="3" type="ORF">XELAEV_18036413mg</name>
</gene>
<evidence type="ECO:0000259" key="2">
    <source>
        <dbReference type="Pfam" id="PF13764"/>
    </source>
</evidence>
<dbReference type="Proteomes" id="UP000694892">
    <property type="component" value="Chromosome 7L"/>
</dbReference>
<reference evidence="4" key="1">
    <citation type="journal article" date="2016" name="Nature">
        <title>Genome evolution in the allotetraploid frog Xenopus laevis.</title>
        <authorList>
            <person name="Session A.M."/>
            <person name="Uno Y."/>
            <person name="Kwon T."/>
            <person name="Chapman J.A."/>
            <person name="Toyoda A."/>
            <person name="Takahashi S."/>
            <person name="Fukui A."/>
            <person name="Hikosaka A."/>
            <person name="Suzuki A."/>
            <person name="Kondo M."/>
            <person name="van Heeringen S.J."/>
            <person name="Quigley I."/>
            <person name="Heinz S."/>
            <person name="Ogino H."/>
            <person name="Ochi H."/>
            <person name="Hellsten U."/>
            <person name="Lyons J.B."/>
            <person name="Simakov O."/>
            <person name="Putnam N."/>
            <person name="Stites J."/>
            <person name="Kuroki Y."/>
            <person name="Tanaka T."/>
            <person name="Michiue T."/>
            <person name="Watanabe M."/>
            <person name="Bogdanovic O."/>
            <person name="Lister R."/>
            <person name="Georgiou G."/>
            <person name="Paranjpe S.S."/>
            <person name="van Kruijsbergen I."/>
            <person name="Shu S."/>
            <person name="Carlson J."/>
            <person name="Kinoshita T."/>
            <person name="Ohta Y."/>
            <person name="Mawaribuchi S."/>
            <person name="Jenkins J."/>
            <person name="Grimwood J."/>
            <person name="Schmutz J."/>
            <person name="Mitros T."/>
            <person name="Mozaffari S.V."/>
            <person name="Suzuki Y."/>
            <person name="Haramoto Y."/>
            <person name="Yamamoto T.S."/>
            <person name="Takagi C."/>
            <person name="Heald R."/>
            <person name="Miller K."/>
            <person name="Haudenschild C."/>
            <person name="Kitzman J."/>
            <person name="Nakayama T."/>
            <person name="Izutsu Y."/>
            <person name="Robert J."/>
            <person name="Fortriede J."/>
            <person name="Burns K."/>
            <person name="Lotay V."/>
            <person name="Karimi K."/>
            <person name="Yasuoka Y."/>
            <person name="Dichmann D.S."/>
            <person name="Flajnik M.F."/>
            <person name="Houston D.W."/>
            <person name="Shendure J."/>
            <person name="DuPasquier L."/>
            <person name="Vize P.D."/>
            <person name="Zorn A.M."/>
            <person name="Ito M."/>
            <person name="Marcotte E.M."/>
            <person name="Wallingford J.B."/>
            <person name="Ito Y."/>
            <person name="Asashima M."/>
            <person name="Ueno N."/>
            <person name="Matsuda Y."/>
            <person name="Veenstra G.J."/>
            <person name="Fujiyama A."/>
            <person name="Harland R.M."/>
            <person name="Taira M."/>
            <person name="Rokhsar D.S."/>
        </authorList>
    </citation>
    <scope>NUCLEOTIDE SEQUENCE [LARGE SCALE GENOMIC DNA]</scope>
    <source>
        <strain evidence="4">J</strain>
    </source>
</reference>
<feature type="region of interest" description="UBR4 E3 catalytic module" evidence="1">
    <location>
        <begin position="1"/>
        <end position="247"/>
    </location>
</feature>
<dbReference type="GO" id="GO:0005813">
    <property type="term" value="C:centrosome"/>
    <property type="evidence" value="ECO:0007669"/>
    <property type="project" value="TreeGrafter"/>
</dbReference>
<dbReference type="GO" id="GO:0016020">
    <property type="term" value="C:membrane"/>
    <property type="evidence" value="ECO:0007669"/>
    <property type="project" value="TreeGrafter"/>
</dbReference>
<dbReference type="GO" id="GO:0006511">
    <property type="term" value="P:ubiquitin-dependent protein catabolic process"/>
    <property type="evidence" value="ECO:0007669"/>
    <property type="project" value="TreeGrafter"/>
</dbReference>
<comment type="similarity">
    <text evidence="1">Belongs to the UBR4 family.</text>
</comment>
<sequence>MNLEESENKPRKQQGYSTVSHFNIVHYDCHLAAVRLARGREEWDSAALQNANTKCNGLLPVWGPHVPESAFATCLARHNTYLQECTVQREPTYQLNIHDLKLLFLRFAMEQSFSADTGGGGRESNIHLIPYIIHTVLYVLNTLTDKTIKDYSVYRSSLLFWALVDLIYNMFKKVPTSNTEGGWSYSLADYIRLNDMPIYEAADKALKTFQDEFMPVESFSEFIDVAGLLSEIEDPDGFLRDLLNSVP</sequence>
<dbReference type="GO" id="GO:0005654">
    <property type="term" value="C:nucleoplasm"/>
    <property type="evidence" value="ECO:0007669"/>
    <property type="project" value="TreeGrafter"/>
</dbReference>
<dbReference type="AlphaFoldDB" id="A0A974CJM5"/>
<dbReference type="PANTHER" id="PTHR21725">
    <property type="entry name" value="E3 UBIQUITIN-PROTEIN LIGASE UBR4"/>
    <property type="match status" value="1"/>
</dbReference>
<dbReference type="InterPro" id="IPR025704">
    <property type="entry name" value="E3_Ub_ligase_UBR4_C"/>
</dbReference>
<proteinExistence type="inferred from homology"/>
<evidence type="ECO:0000256" key="1">
    <source>
        <dbReference type="PROSITE-ProRule" id="PRU01388"/>
    </source>
</evidence>
<dbReference type="GO" id="GO:0004842">
    <property type="term" value="F:ubiquitin-protein transferase activity"/>
    <property type="evidence" value="ECO:0007669"/>
    <property type="project" value="TreeGrafter"/>
</dbReference>
<dbReference type="EMBL" id="CM004478">
    <property type="protein sequence ID" value="OCT73436.1"/>
    <property type="molecule type" value="Genomic_DNA"/>
</dbReference>
<feature type="domain" description="E3 ubiquitin ligase UBR4 C-terminal" evidence="2">
    <location>
        <begin position="2"/>
        <end position="143"/>
    </location>
</feature>